<dbReference type="AlphaFoldDB" id="A0A1Z5KPR4"/>
<dbReference type="Proteomes" id="UP000198406">
    <property type="component" value="Unassembled WGS sequence"/>
</dbReference>
<sequence>MQDGEYEKALNAFQKGLKLPGSRVDVVRTQRVSGPSPVGGAKGGTNSETVQSLDEFEIQAAYYNMACAQAQLERYDDALASLRVALENGFDNLATVRSDPDLAILPQTDASAKFDALLEEFESKSNNNGEGGGFFGLFQSKKK</sequence>
<accession>A0A1Z5KPR4</accession>
<gene>
    <name evidence="1" type="ORF">FisN_16Lh313</name>
</gene>
<dbReference type="NCBIfam" id="NF047558">
    <property type="entry name" value="TPR_END_plus"/>
    <property type="match status" value="1"/>
</dbReference>
<name>A0A1Z5KPR4_FISSO</name>
<comment type="caution">
    <text evidence="1">The sequence shown here is derived from an EMBL/GenBank/DDBJ whole genome shotgun (WGS) entry which is preliminary data.</text>
</comment>
<reference evidence="1 2" key="1">
    <citation type="journal article" date="2015" name="Plant Cell">
        <title>Oil accumulation by the oleaginous diatom Fistulifera solaris as revealed by the genome and transcriptome.</title>
        <authorList>
            <person name="Tanaka T."/>
            <person name="Maeda Y."/>
            <person name="Veluchamy A."/>
            <person name="Tanaka M."/>
            <person name="Abida H."/>
            <person name="Marechal E."/>
            <person name="Bowler C."/>
            <person name="Muto M."/>
            <person name="Sunaga Y."/>
            <person name="Tanaka M."/>
            <person name="Yoshino T."/>
            <person name="Taniguchi T."/>
            <person name="Fukuda Y."/>
            <person name="Nemoto M."/>
            <person name="Matsumoto M."/>
            <person name="Wong P.S."/>
            <person name="Aburatani S."/>
            <person name="Fujibuchi W."/>
        </authorList>
    </citation>
    <scope>NUCLEOTIDE SEQUENCE [LARGE SCALE GENOMIC DNA]</scope>
    <source>
        <strain evidence="1 2">JPCC DA0580</strain>
    </source>
</reference>
<keyword evidence="2" id="KW-1185">Reference proteome</keyword>
<organism evidence="1 2">
    <name type="scientific">Fistulifera solaris</name>
    <name type="common">Oleaginous diatom</name>
    <dbReference type="NCBI Taxonomy" id="1519565"/>
    <lineage>
        <taxon>Eukaryota</taxon>
        <taxon>Sar</taxon>
        <taxon>Stramenopiles</taxon>
        <taxon>Ochrophyta</taxon>
        <taxon>Bacillariophyta</taxon>
        <taxon>Bacillariophyceae</taxon>
        <taxon>Bacillariophycidae</taxon>
        <taxon>Naviculales</taxon>
        <taxon>Naviculaceae</taxon>
        <taxon>Fistulifera</taxon>
    </lineage>
</organism>
<dbReference type="InParanoid" id="A0A1Z5KPR4"/>
<dbReference type="Gene3D" id="1.25.40.10">
    <property type="entry name" value="Tetratricopeptide repeat domain"/>
    <property type="match status" value="1"/>
</dbReference>
<dbReference type="OrthoDB" id="439127at2759"/>
<dbReference type="SUPFAM" id="SSF48452">
    <property type="entry name" value="TPR-like"/>
    <property type="match status" value="1"/>
</dbReference>
<evidence type="ECO:0000313" key="2">
    <source>
        <dbReference type="Proteomes" id="UP000198406"/>
    </source>
</evidence>
<dbReference type="InterPro" id="IPR011990">
    <property type="entry name" value="TPR-like_helical_dom_sf"/>
</dbReference>
<protein>
    <submittedName>
        <fullName evidence="1">Uncharacterized protein</fullName>
    </submittedName>
</protein>
<proteinExistence type="predicted"/>
<dbReference type="EMBL" id="BDSP01000263">
    <property type="protein sequence ID" value="GAX27991.1"/>
    <property type="molecule type" value="Genomic_DNA"/>
</dbReference>
<evidence type="ECO:0000313" key="1">
    <source>
        <dbReference type="EMBL" id="GAX27991.1"/>
    </source>
</evidence>